<sequence>MRKEIQIVQFVEAFGGGVYTYVKDLCNFLALNESTPNIKVHLIYSPNRVEFDKEIFKKEIHPNVILHELKIDRNINLSKDIKITKQIRRLLKNIQPDILHLHSSKAGVIGRFASFGLLKKNKIFYSPHGYAFLQKKISNKMIFFYKFVEYAMPFLFGGLTIASGFTEYKISKKISKSLLIKNGVDFILPQKLQNHQQNKQLTIGTIGRLTLQKNPKLFNTIAEKLPEVNFIWIGNGELENEIVSSNITVTGWVKTREELLNKLNEVDIYLQVSLWEGLPIALIEAMAMRKPLLVSNIVGNKDCVKDGYNGFTFNSVDEAVDKINFLKDINHRKKMGDNSFNKGFNEYNKAKNFSELIKVYLSYNK</sequence>
<evidence type="ECO:0000313" key="5">
    <source>
        <dbReference type="Proteomes" id="UP000199242"/>
    </source>
</evidence>
<feature type="domain" description="Glycosyltransferase subfamily 4-like N-terminal" evidence="3">
    <location>
        <begin position="19"/>
        <end position="151"/>
    </location>
</feature>
<accession>A0ABY0QS75</accession>
<feature type="transmembrane region" description="Helical" evidence="1">
    <location>
        <begin position="143"/>
        <end position="165"/>
    </location>
</feature>
<feature type="domain" description="Glycosyl transferase family 1" evidence="2">
    <location>
        <begin position="195"/>
        <end position="339"/>
    </location>
</feature>
<comment type="caution">
    <text evidence="4">The sequence shown here is derived from an EMBL/GenBank/DDBJ whole genome shotgun (WGS) entry which is preliminary data.</text>
</comment>
<evidence type="ECO:0000313" key="4">
    <source>
        <dbReference type="EMBL" id="SDL71228.1"/>
    </source>
</evidence>
<keyword evidence="1" id="KW-1133">Transmembrane helix</keyword>
<dbReference type="SUPFAM" id="SSF53756">
    <property type="entry name" value="UDP-Glycosyltransferase/glycogen phosphorylase"/>
    <property type="match status" value="1"/>
</dbReference>
<dbReference type="PANTHER" id="PTHR45947:SF3">
    <property type="entry name" value="SULFOQUINOVOSYL TRANSFERASE SQD2"/>
    <property type="match status" value="1"/>
</dbReference>
<keyword evidence="1" id="KW-0812">Transmembrane</keyword>
<dbReference type="InterPro" id="IPR028098">
    <property type="entry name" value="Glyco_trans_4-like_N"/>
</dbReference>
<keyword evidence="5" id="KW-1185">Reference proteome</keyword>
<evidence type="ECO:0000259" key="2">
    <source>
        <dbReference type="Pfam" id="PF00534"/>
    </source>
</evidence>
<protein>
    <submittedName>
        <fullName evidence="4">Uncharacterized protein</fullName>
    </submittedName>
</protein>
<dbReference type="RefSeq" id="WP_089742714.1">
    <property type="nucleotide sequence ID" value="NZ_FNHD01000005.1"/>
</dbReference>
<evidence type="ECO:0000256" key="1">
    <source>
        <dbReference type="SAM" id="Phobius"/>
    </source>
</evidence>
<proteinExistence type="predicted"/>
<keyword evidence="1" id="KW-0472">Membrane</keyword>
<dbReference type="Gene3D" id="3.40.50.2000">
    <property type="entry name" value="Glycogen Phosphorylase B"/>
    <property type="match status" value="2"/>
</dbReference>
<dbReference type="InterPro" id="IPR001296">
    <property type="entry name" value="Glyco_trans_1"/>
</dbReference>
<dbReference type="Pfam" id="PF13477">
    <property type="entry name" value="Glyco_trans_4_2"/>
    <property type="match status" value="1"/>
</dbReference>
<dbReference type="Proteomes" id="UP000199242">
    <property type="component" value="Unassembled WGS sequence"/>
</dbReference>
<name>A0ABY0QS75_9FLAO</name>
<dbReference type="PANTHER" id="PTHR45947">
    <property type="entry name" value="SULFOQUINOVOSYL TRANSFERASE SQD2"/>
    <property type="match status" value="1"/>
</dbReference>
<organism evidence="4 5">
    <name type="scientific">Chryseobacterium taihuense</name>
    <dbReference type="NCBI Taxonomy" id="1141221"/>
    <lineage>
        <taxon>Bacteria</taxon>
        <taxon>Pseudomonadati</taxon>
        <taxon>Bacteroidota</taxon>
        <taxon>Flavobacteriia</taxon>
        <taxon>Flavobacteriales</taxon>
        <taxon>Weeksellaceae</taxon>
        <taxon>Chryseobacterium group</taxon>
        <taxon>Chryseobacterium</taxon>
    </lineage>
</organism>
<dbReference type="InterPro" id="IPR050194">
    <property type="entry name" value="Glycosyltransferase_grp1"/>
</dbReference>
<evidence type="ECO:0000259" key="3">
    <source>
        <dbReference type="Pfam" id="PF13477"/>
    </source>
</evidence>
<dbReference type="EMBL" id="FNHD01000005">
    <property type="protein sequence ID" value="SDL71228.1"/>
    <property type="molecule type" value="Genomic_DNA"/>
</dbReference>
<dbReference type="Pfam" id="PF00534">
    <property type="entry name" value="Glycos_transf_1"/>
    <property type="match status" value="1"/>
</dbReference>
<gene>
    <name evidence="4" type="ORF">SAMN05216273_10529</name>
</gene>
<reference evidence="4 5" key="1">
    <citation type="submission" date="2016-10" db="EMBL/GenBank/DDBJ databases">
        <authorList>
            <person name="Varghese N."/>
            <person name="Submissions S."/>
        </authorList>
    </citation>
    <scope>NUCLEOTIDE SEQUENCE [LARGE SCALE GENOMIC DNA]</scope>
    <source>
        <strain evidence="4 5">CGMCC 1.10941</strain>
    </source>
</reference>